<sequence>MHLKTVQTPVAVVTGGSAGLGLCIAQVLAAKGYRVVIVGRDADRIEKACQAIASSLGGDSVDNVPLGKTADVTESSEVGELFRFVKTKFGRLDVLVNTVGTSDRGLLENLAQDRLHTLWQQNVVSSLLCSQYAIPMLETTGGVIVNIGSLASKVGARYIGGYAIVKHALAGMTSQMRLELKPRGIHVALVSPGPIRRADAGNRYTQQLNENLPDQAAKPGGGARLKGLSPERVAAAVVRCIQRRTPDVVMPGYLRPLIAIGHAFPRLGDWLLLKFTSSKSPD</sequence>
<comment type="caution">
    <text evidence="4">The sequence shown here is derived from an EMBL/GenBank/DDBJ whole genome shotgun (WGS) entry which is preliminary data.</text>
</comment>
<dbReference type="GO" id="GO:0016491">
    <property type="term" value="F:oxidoreductase activity"/>
    <property type="evidence" value="ECO:0007669"/>
    <property type="project" value="UniProtKB-KW"/>
</dbReference>
<evidence type="ECO:0000256" key="1">
    <source>
        <dbReference type="ARBA" id="ARBA00006484"/>
    </source>
</evidence>
<dbReference type="PRINTS" id="PR00080">
    <property type="entry name" value="SDRFAMILY"/>
</dbReference>
<dbReference type="PRINTS" id="PR00081">
    <property type="entry name" value="GDHRDH"/>
</dbReference>
<dbReference type="Gene3D" id="3.40.50.720">
    <property type="entry name" value="NAD(P)-binding Rossmann-like Domain"/>
    <property type="match status" value="1"/>
</dbReference>
<dbReference type="PANTHER" id="PTHR44196:SF1">
    <property type="entry name" value="DEHYDROGENASE_REDUCTASE SDR FAMILY MEMBER 7B"/>
    <property type="match status" value="1"/>
</dbReference>
<dbReference type="AlphaFoldDB" id="A0A5C6FIL5"/>
<evidence type="ECO:0000313" key="4">
    <source>
        <dbReference type="EMBL" id="TWU59489.1"/>
    </source>
</evidence>
<proteinExistence type="inferred from homology"/>
<keyword evidence="5" id="KW-1185">Reference proteome</keyword>
<dbReference type="GO" id="GO:0016020">
    <property type="term" value="C:membrane"/>
    <property type="evidence" value="ECO:0007669"/>
    <property type="project" value="TreeGrafter"/>
</dbReference>
<dbReference type="OrthoDB" id="151996at2"/>
<accession>A0A5C6FIL5</accession>
<name>A0A5C6FIL5_9BACT</name>
<protein>
    <submittedName>
        <fullName evidence="4">Putative oxidoreductase</fullName>
        <ecNumber evidence="4">1.-.-.-</ecNumber>
    </submittedName>
</protein>
<organism evidence="4 5">
    <name type="scientific">Rubripirellula tenax</name>
    <dbReference type="NCBI Taxonomy" id="2528015"/>
    <lineage>
        <taxon>Bacteria</taxon>
        <taxon>Pseudomonadati</taxon>
        <taxon>Planctomycetota</taxon>
        <taxon>Planctomycetia</taxon>
        <taxon>Pirellulales</taxon>
        <taxon>Pirellulaceae</taxon>
        <taxon>Rubripirellula</taxon>
    </lineage>
</organism>
<dbReference type="SUPFAM" id="SSF51735">
    <property type="entry name" value="NAD(P)-binding Rossmann-fold domains"/>
    <property type="match status" value="1"/>
</dbReference>
<dbReference type="InterPro" id="IPR036291">
    <property type="entry name" value="NAD(P)-bd_dom_sf"/>
</dbReference>
<dbReference type="InterPro" id="IPR002347">
    <property type="entry name" value="SDR_fam"/>
</dbReference>
<dbReference type="PANTHER" id="PTHR44196">
    <property type="entry name" value="DEHYDROGENASE/REDUCTASE SDR FAMILY MEMBER 7B"/>
    <property type="match status" value="1"/>
</dbReference>
<gene>
    <name evidence="4" type="ORF">Poly51_22770</name>
</gene>
<dbReference type="Pfam" id="PF00106">
    <property type="entry name" value="adh_short"/>
    <property type="match status" value="1"/>
</dbReference>
<dbReference type="Proteomes" id="UP000318288">
    <property type="component" value="Unassembled WGS sequence"/>
</dbReference>
<dbReference type="RefSeq" id="WP_146457133.1">
    <property type="nucleotide sequence ID" value="NZ_SJPW01000002.1"/>
</dbReference>
<keyword evidence="2 4" id="KW-0560">Oxidoreductase</keyword>
<reference evidence="4 5" key="1">
    <citation type="submission" date="2019-02" db="EMBL/GenBank/DDBJ databases">
        <title>Deep-cultivation of Planctomycetes and their phenomic and genomic characterization uncovers novel biology.</title>
        <authorList>
            <person name="Wiegand S."/>
            <person name="Jogler M."/>
            <person name="Boedeker C."/>
            <person name="Pinto D."/>
            <person name="Vollmers J."/>
            <person name="Rivas-Marin E."/>
            <person name="Kohn T."/>
            <person name="Peeters S.H."/>
            <person name="Heuer A."/>
            <person name="Rast P."/>
            <person name="Oberbeckmann S."/>
            <person name="Bunk B."/>
            <person name="Jeske O."/>
            <person name="Meyerdierks A."/>
            <person name="Storesund J.E."/>
            <person name="Kallscheuer N."/>
            <person name="Luecker S."/>
            <person name="Lage O.M."/>
            <person name="Pohl T."/>
            <person name="Merkel B.J."/>
            <person name="Hornburger P."/>
            <person name="Mueller R.-W."/>
            <person name="Bruemmer F."/>
            <person name="Labrenz M."/>
            <person name="Spormann A.M."/>
            <person name="Op Den Camp H."/>
            <person name="Overmann J."/>
            <person name="Amann R."/>
            <person name="Jetten M.S.M."/>
            <person name="Mascher T."/>
            <person name="Medema M.H."/>
            <person name="Devos D.P."/>
            <person name="Kaster A.-K."/>
            <person name="Ovreas L."/>
            <person name="Rohde M."/>
            <person name="Galperin M.Y."/>
            <person name="Jogler C."/>
        </authorList>
    </citation>
    <scope>NUCLEOTIDE SEQUENCE [LARGE SCALE GENOMIC DNA]</scope>
    <source>
        <strain evidence="4 5">Poly51</strain>
    </source>
</reference>
<comment type="similarity">
    <text evidence="1 3">Belongs to the short-chain dehydrogenases/reductases (SDR) family.</text>
</comment>
<evidence type="ECO:0000256" key="2">
    <source>
        <dbReference type="ARBA" id="ARBA00023002"/>
    </source>
</evidence>
<evidence type="ECO:0000256" key="3">
    <source>
        <dbReference type="RuleBase" id="RU000363"/>
    </source>
</evidence>
<evidence type="ECO:0000313" key="5">
    <source>
        <dbReference type="Proteomes" id="UP000318288"/>
    </source>
</evidence>
<dbReference type="EMBL" id="SJPW01000002">
    <property type="protein sequence ID" value="TWU59489.1"/>
    <property type="molecule type" value="Genomic_DNA"/>
</dbReference>
<dbReference type="CDD" id="cd05233">
    <property type="entry name" value="SDR_c"/>
    <property type="match status" value="1"/>
</dbReference>
<dbReference type="EC" id="1.-.-.-" evidence="4"/>